<evidence type="ECO:0000313" key="2">
    <source>
        <dbReference type="EMBL" id="KAJ8603542.1"/>
    </source>
</evidence>
<reference evidence="2" key="1">
    <citation type="submission" date="2023-01" db="EMBL/GenBank/DDBJ databases">
        <title>Metagenome sequencing of chrysophaentin producing Chrysophaeum taylorii.</title>
        <authorList>
            <person name="Davison J."/>
            <person name="Bewley C."/>
        </authorList>
    </citation>
    <scope>NUCLEOTIDE SEQUENCE</scope>
    <source>
        <strain evidence="2">NIES-1699</strain>
    </source>
</reference>
<protein>
    <recommendedName>
        <fullName evidence="1">AMP-dependent synthetase/ligase domain-containing protein</fullName>
    </recommendedName>
</protein>
<evidence type="ECO:0000313" key="3">
    <source>
        <dbReference type="Proteomes" id="UP001230188"/>
    </source>
</evidence>
<dbReference type="Gene3D" id="3.40.50.12780">
    <property type="entry name" value="N-terminal domain of ligase-like"/>
    <property type="match status" value="2"/>
</dbReference>
<dbReference type="Proteomes" id="UP001230188">
    <property type="component" value="Unassembled WGS sequence"/>
</dbReference>
<name>A0AAD7UEV9_9STRA</name>
<sequence>PVVRRDVGAARRSWWQSGFSGTLVSRWAIAPCYAPGPEFFVAFVACLRAGVLAVPNYPPDPAQVQRGLEKLDLVTTGCGAELGLTDRIVNKLRVTTSARHSWPGIGWHNTEGLGEGENDDDLNRALFFHRLEQSTSVLKQSPPDDIAFLHSHFGYQLCTKRAAGADTSDIDLGCVVILACSAGQRCVPSILREFAAYFAIHCELQDDDNRNLFVPNYGLAEHVVATCAEAEGIITSRQRPDLASCGSEFQIDFRVVDAETRCVAPEGTPGELWLSSGSVALGYWGKRDLSSETFHARLEPDDGTLYLRTGDESFIEDGRLFR</sequence>
<accession>A0AAD7UEV9</accession>
<dbReference type="AlphaFoldDB" id="A0AAD7UEV9"/>
<dbReference type="InterPro" id="IPR042099">
    <property type="entry name" value="ANL_N_sf"/>
</dbReference>
<feature type="non-terminal residue" evidence="2">
    <location>
        <position position="1"/>
    </location>
</feature>
<feature type="domain" description="AMP-dependent synthetase/ligase" evidence="1">
    <location>
        <begin position="171"/>
        <end position="284"/>
    </location>
</feature>
<proteinExistence type="predicted"/>
<dbReference type="InterPro" id="IPR000873">
    <property type="entry name" value="AMP-dep_synth/lig_dom"/>
</dbReference>
<comment type="caution">
    <text evidence="2">The sequence shown here is derived from an EMBL/GenBank/DDBJ whole genome shotgun (WGS) entry which is preliminary data.</text>
</comment>
<dbReference type="PANTHER" id="PTHR22754">
    <property type="entry name" value="DISCO-INTERACTING PROTEIN 2 DIP2 -RELATED"/>
    <property type="match status" value="1"/>
</dbReference>
<evidence type="ECO:0000259" key="1">
    <source>
        <dbReference type="Pfam" id="PF00501"/>
    </source>
</evidence>
<keyword evidence="3" id="KW-1185">Reference proteome</keyword>
<dbReference type="EMBL" id="JAQMWT010000349">
    <property type="protein sequence ID" value="KAJ8603542.1"/>
    <property type="molecule type" value="Genomic_DNA"/>
</dbReference>
<dbReference type="SUPFAM" id="SSF56801">
    <property type="entry name" value="Acetyl-CoA synthetase-like"/>
    <property type="match status" value="1"/>
</dbReference>
<dbReference type="Pfam" id="PF00501">
    <property type="entry name" value="AMP-binding"/>
    <property type="match status" value="1"/>
</dbReference>
<dbReference type="PANTHER" id="PTHR22754:SF32">
    <property type="entry name" value="DISCO-INTERACTING PROTEIN 2"/>
    <property type="match status" value="1"/>
</dbReference>
<gene>
    <name evidence="2" type="ORF">CTAYLR_004885</name>
</gene>
<organism evidence="2 3">
    <name type="scientific">Chrysophaeum taylorii</name>
    <dbReference type="NCBI Taxonomy" id="2483200"/>
    <lineage>
        <taxon>Eukaryota</taxon>
        <taxon>Sar</taxon>
        <taxon>Stramenopiles</taxon>
        <taxon>Ochrophyta</taxon>
        <taxon>Pelagophyceae</taxon>
        <taxon>Pelagomonadales</taxon>
        <taxon>Pelagomonadaceae</taxon>
        <taxon>Chrysophaeum</taxon>
    </lineage>
</organism>